<proteinExistence type="predicted"/>
<dbReference type="InterPro" id="IPR036046">
    <property type="entry name" value="Acylphosphatase-like_dom_sf"/>
</dbReference>
<gene>
    <name evidence="3" type="ORF">DCW48_02020</name>
</gene>
<dbReference type="Pfam" id="PF04940">
    <property type="entry name" value="BLUF"/>
    <property type="match status" value="1"/>
</dbReference>
<dbReference type="Proteomes" id="UP000264313">
    <property type="component" value="Unassembled WGS sequence"/>
</dbReference>
<reference evidence="3 4" key="1">
    <citation type="journal article" date="2018" name="Nat. Biotechnol.">
        <title>A standardized bacterial taxonomy based on genome phylogeny substantially revises the tree of life.</title>
        <authorList>
            <person name="Parks D.H."/>
            <person name="Chuvochina M."/>
            <person name="Waite D.W."/>
            <person name="Rinke C."/>
            <person name="Skarshewski A."/>
            <person name="Chaumeil P.A."/>
            <person name="Hugenholtz P."/>
        </authorList>
    </citation>
    <scope>NUCLEOTIDE SEQUENCE [LARGE SCALE GENOMIC DNA]</scope>
    <source>
        <strain evidence="3">UBA9958</strain>
    </source>
</reference>
<dbReference type="PROSITE" id="PS50925">
    <property type="entry name" value="BLUF"/>
    <property type="match status" value="1"/>
</dbReference>
<evidence type="ECO:0000259" key="2">
    <source>
        <dbReference type="PROSITE" id="PS50925"/>
    </source>
</evidence>
<dbReference type="STRING" id="1132855.GCA_000384255_00041"/>
<accession>A0A351R8V7</accession>
<keyword evidence="1" id="KW-0812">Transmembrane</keyword>
<dbReference type="GO" id="GO:0009882">
    <property type="term" value="F:blue light photoreceptor activity"/>
    <property type="evidence" value="ECO:0007669"/>
    <property type="project" value="InterPro"/>
</dbReference>
<dbReference type="InterPro" id="IPR007024">
    <property type="entry name" value="BLUF_domain"/>
</dbReference>
<protein>
    <submittedName>
        <fullName evidence="3">Blue light sensor protein</fullName>
    </submittedName>
</protein>
<evidence type="ECO:0000313" key="3">
    <source>
        <dbReference type="EMBL" id="HBA08478.1"/>
    </source>
</evidence>
<organism evidence="3 4">
    <name type="scientific">Methylotenera mobilis</name>
    <dbReference type="NCBI Taxonomy" id="359408"/>
    <lineage>
        <taxon>Bacteria</taxon>
        <taxon>Pseudomonadati</taxon>
        <taxon>Pseudomonadota</taxon>
        <taxon>Betaproteobacteria</taxon>
        <taxon>Nitrosomonadales</taxon>
        <taxon>Methylophilaceae</taxon>
        <taxon>Methylotenera</taxon>
    </lineage>
</organism>
<dbReference type="AlphaFoldDB" id="A0A351R8V7"/>
<keyword evidence="1" id="KW-1133">Transmembrane helix</keyword>
<evidence type="ECO:0000256" key="1">
    <source>
        <dbReference type="SAM" id="Phobius"/>
    </source>
</evidence>
<feature type="transmembrane region" description="Helical" evidence="1">
    <location>
        <begin position="173"/>
        <end position="192"/>
    </location>
</feature>
<evidence type="ECO:0000313" key="4">
    <source>
        <dbReference type="Proteomes" id="UP000264313"/>
    </source>
</evidence>
<feature type="domain" description="BLUF" evidence="2">
    <location>
        <begin position="4"/>
        <end position="101"/>
    </location>
</feature>
<name>A0A351R8V7_9PROT</name>
<dbReference type="SUPFAM" id="SSF54975">
    <property type="entry name" value="Acylphosphatase/BLUF domain-like"/>
    <property type="match status" value="1"/>
</dbReference>
<keyword evidence="1" id="KW-0472">Membrane</keyword>
<dbReference type="SMR" id="A0A351R8V7"/>
<sequence length="196" mass="21811">MSTLLQIIYISRSTFNSTDSLNKIEPNVARILAKSRINNRKNGLVGVLYFGDGVFFQCLEGDEATINQLMSKLEADPRHQDLKVVSKKYINQLSFADWAMKFAPIDAKIGRFLKANGFERFDPYLFSEETVSKFLDELFYADDPTNAKGGSLLPRADVESATVQHSGQVRANLALMCSVLALVISILSLLAVKNLI</sequence>
<dbReference type="GO" id="GO:0071949">
    <property type="term" value="F:FAD binding"/>
    <property type="evidence" value="ECO:0007669"/>
    <property type="project" value="InterPro"/>
</dbReference>
<comment type="caution">
    <text evidence="3">The sequence shown here is derived from an EMBL/GenBank/DDBJ whole genome shotgun (WGS) entry which is preliminary data.</text>
</comment>
<dbReference type="SMART" id="SM01034">
    <property type="entry name" value="BLUF"/>
    <property type="match status" value="1"/>
</dbReference>
<dbReference type="Gene3D" id="3.30.70.100">
    <property type="match status" value="1"/>
</dbReference>
<dbReference type="EMBL" id="DNAA01000048">
    <property type="protein sequence ID" value="HBA08478.1"/>
    <property type="molecule type" value="Genomic_DNA"/>
</dbReference>